<evidence type="ECO:0000313" key="2">
    <source>
        <dbReference type="Proteomes" id="UP001175147"/>
    </source>
</evidence>
<dbReference type="RefSeq" id="WP_304392348.1">
    <property type="nucleotide sequence ID" value="NZ_JAUPBM010000104.1"/>
</dbReference>
<name>A0ABT8YZ15_9SPIR</name>
<proteinExistence type="predicted"/>
<keyword evidence="2" id="KW-1185">Reference proteome</keyword>
<dbReference type="EMBL" id="JAUPBM010000104">
    <property type="protein sequence ID" value="MDO7020800.1"/>
    <property type="molecule type" value="Genomic_DNA"/>
</dbReference>
<dbReference type="PANTHER" id="PTHR41317">
    <property type="entry name" value="PD-(D_E)XK NUCLEASE FAMILY TRANSPOSASE"/>
    <property type="match status" value="1"/>
</dbReference>
<dbReference type="Pfam" id="PF12784">
    <property type="entry name" value="PDDEXK_2"/>
    <property type="match status" value="1"/>
</dbReference>
<dbReference type="NCBIfam" id="TIGR01784">
    <property type="entry name" value="T_den_put_tspse"/>
    <property type="match status" value="1"/>
</dbReference>
<protein>
    <submittedName>
        <fullName evidence="1">Rpn family recombination-promoting nuclease/putative transposase</fullName>
    </submittedName>
</protein>
<dbReference type="PANTHER" id="PTHR41317:SF1">
    <property type="entry name" value="PD-(D_E)XK NUCLEASE FAMILY TRANSPOSASE"/>
    <property type="match status" value="1"/>
</dbReference>
<dbReference type="InterPro" id="IPR010106">
    <property type="entry name" value="RpnA"/>
</dbReference>
<organism evidence="1 2">
    <name type="scientific">Brachyspira innocens</name>
    <dbReference type="NCBI Taxonomy" id="13264"/>
    <lineage>
        <taxon>Bacteria</taxon>
        <taxon>Pseudomonadati</taxon>
        <taxon>Spirochaetota</taxon>
        <taxon>Spirochaetia</taxon>
        <taxon>Brachyspirales</taxon>
        <taxon>Brachyspiraceae</taxon>
        <taxon>Brachyspira</taxon>
    </lineage>
</organism>
<accession>A0ABT8YZ15</accession>
<gene>
    <name evidence="1" type="ORF">Q5M86_08445</name>
</gene>
<comment type="caution">
    <text evidence="1">The sequence shown here is derived from an EMBL/GenBank/DDBJ whole genome shotgun (WGS) entry which is preliminary data.</text>
</comment>
<reference evidence="1" key="1">
    <citation type="submission" date="2023-07" db="EMBL/GenBank/DDBJ databases">
        <title>Mucosal microbiota of week-old chicken and adult hens.</title>
        <authorList>
            <person name="Volf J."/>
            <person name="Karasova D."/>
            <person name="Crhanova M."/>
            <person name="Faldynova M."/>
            <person name="Prikrylova H."/>
            <person name="Zeman M."/>
            <person name="Babak V."/>
            <person name="Rajova J."/>
            <person name="Rychlik I."/>
        </authorList>
    </citation>
    <scope>NUCLEOTIDE SEQUENCE</scope>
    <source>
        <strain evidence="1">ET902</strain>
    </source>
</reference>
<sequence length="175" mass="20787">KSKDLYSDLTPVISINILDFNLIKDSDKAHSCYFIKELETNHILTNHLEIHFLELKKFKNDNSLYDGLSDWFKFLSSKNKLEDIMKVLVKKNPIMKEVYDEYYKFVNSNDLYNGYSDYERDYFNILMLNEERVKGIEDGKKEQQIYIAKNMKKENMDINLICKLTGLSIEEVKNL</sequence>
<feature type="non-terminal residue" evidence="1">
    <location>
        <position position="1"/>
    </location>
</feature>
<evidence type="ECO:0000313" key="1">
    <source>
        <dbReference type="EMBL" id="MDO7020800.1"/>
    </source>
</evidence>
<dbReference type="Proteomes" id="UP001175147">
    <property type="component" value="Unassembled WGS sequence"/>
</dbReference>